<evidence type="ECO:0000313" key="5">
    <source>
        <dbReference type="Proteomes" id="UP000241618"/>
    </source>
</evidence>
<evidence type="ECO:0000259" key="1">
    <source>
        <dbReference type="PROSITE" id="PS50837"/>
    </source>
</evidence>
<feature type="domain" description="NACHT" evidence="1">
    <location>
        <begin position="118"/>
        <end position="235"/>
    </location>
</feature>
<dbReference type="SUPFAM" id="SSF52540">
    <property type="entry name" value="P-loop containing nucleoside triphosphate hydrolases"/>
    <property type="match status" value="1"/>
</dbReference>
<dbReference type="InterPro" id="IPR007111">
    <property type="entry name" value="NACHT_NTPase"/>
</dbReference>
<dbReference type="Proteomes" id="UP000241618">
    <property type="component" value="Unassembled WGS sequence"/>
</dbReference>
<evidence type="ECO:0000313" key="3">
    <source>
        <dbReference type="EMBL" id="PSU52318.1"/>
    </source>
</evidence>
<dbReference type="InterPro" id="IPR027417">
    <property type="entry name" value="P-loop_NTPase"/>
</dbReference>
<reference evidence="4 5" key="1">
    <citation type="submission" date="2018-03" db="EMBL/GenBank/DDBJ databases">
        <title>Whole genome sequencing of Histamine producing bacteria.</title>
        <authorList>
            <person name="Butler K."/>
        </authorList>
    </citation>
    <scope>NUCLEOTIDE SEQUENCE [LARGE SCALE GENOMIC DNA]</scope>
    <source>
        <strain evidence="3 5">FS-6.1</strain>
        <strain evidence="2 4">FS-6.2</strain>
    </source>
</reference>
<evidence type="ECO:0000313" key="2">
    <source>
        <dbReference type="EMBL" id="PSU22037.1"/>
    </source>
</evidence>
<dbReference type="AlphaFoldDB" id="A0A2T3JT36"/>
<evidence type="ECO:0000313" key="4">
    <source>
        <dbReference type="Proteomes" id="UP000241405"/>
    </source>
</evidence>
<proteinExistence type="predicted"/>
<comment type="caution">
    <text evidence="3">The sequence shown here is derived from an EMBL/GenBank/DDBJ whole genome shotgun (WGS) entry which is preliminary data.</text>
</comment>
<dbReference type="PROSITE" id="PS50837">
    <property type="entry name" value="NACHT"/>
    <property type="match status" value="1"/>
</dbReference>
<dbReference type="Proteomes" id="UP000241405">
    <property type="component" value="Unassembled WGS sequence"/>
</dbReference>
<dbReference type="Gene3D" id="3.40.50.300">
    <property type="entry name" value="P-loop containing nucleotide triphosphate hydrolases"/>
    <property type="match status" value="1"/>
</dbReference>
<accession>A0A2T3JT36</accession>
<dbReference type="EMBL" id="PYMO01000022">
    <property type="protein sequence ID" value="PSU22037.1"/>
    <property type="molecule type" value="Genomic_DNA"/>
</dbReference>
<gene>
    <name evidence="3" type="ORF">C9J18_09235</name>
    <name evidence="2" type="ORF">CTM96_16970</name>
</gene>
<keyword evidence="4" id="KW-1185">Reference proteome</keyword>
<sequence length="673" mass="77612">MDIERMSSTESLFSNAIQSETGKYVVGKFFSRVDKLLEIRNKDHEISDALDAISIPNDPAKRARMEEKFTDRYLKFKTINSDNVDVHIDDIYHPLQLVFCDNGKKNLVDDTFLLINRKITCLIGKAGQGKTTLLRKLVQKELNNENGKIPLLIILRDIDWEKHNDVCDIISLEFDRFGVTIPKETVMYLLQFDKLFVCFDGFDEVQDEHRRVALRAINDCFSKYECKTVVTTRPDTQVTLSLDSSRNVTLSDLTLDDVYKIIDINKSIGERYKQELKVAASSKDEIKNILLTPIIVDIFILVYASMDAEPNTLTEFYGQLFSIIINKHDRFKYLARQSQSGLDNSKLHDVFCNACLQMIIRKLPIDLKEDSLRKIFADSCDYLGLKDHKNLSHIDIVDKTSLIKRDGEIYSFIHKTILEYHAAKSIANLDSNIKEQFYKSIADRYESSFENVLSFVKNIDTPSFYKFFVSRILENSQIKSHYNFYDDDLLFVIYGFNAFQFTIGSNDNQLKEHKIKLNNLYKNDDYKNKLNMVSTLFNIIEYPRQELKKKVVQSIIDNAKLELPRLVGNDEIRFTKTEKEEDIIISPKNSDNTSASTEETKKISGAVGKSRILYTYQVSLLDFMNHYAGIGQHSKQDLFSENINTLLKQLNNDVDKYIQSTNAQSALIGLLKA</sequence>
<name>A0A2T3JT36_PHOPO</name>
<dbReference type="EMBL" id="PYMP01000007">
    <property type="protein sequence ID" value="PSU52318.1"/>
    <property type="molecule type" value="Genomic_DNA"/>
</dbReference>
<protein>
    <recommendedName>
        <fullName evidence="1">NACHT domain-containing protein</fullName>
    </recommendedName>
</protein>
<dbReference type="Pfam" id="PF05729">
    <property type="entry name" value="NACHT"/>
    <property type="match status" value="1"/>
</dbReference>
<organism evidence="3 5">
    <name type="scientific">Photobacterium phosphoreum</name>
    <dbReference type="NCBI Taxonomy" id="659"/>
    <lineage>
        <taxon>Bacteria</taxon>
        <taxon>Pseudomonadati</taxon>
        <taxon>Pseudomonadota</taxon>
        <taxon>Gammaproteobacteria</taxon>
        <taxon>Vibrionales</taxon>
        <taxon>Vibrionaceae</taxon>
        <taxon>Photobacterium</taxon>
    </lineage>
</organism>